<comment type="caution">
    <text evidence="1">The sequence shown here is derived from an EMBL/GenBank/DDBJ whole genome shotgun (WGS) entry which is preliminary data.</text>
</comment>
<dbReference type="RefSeq" id="WP_190419282.1">
    <property type="nucleotide sequence ID" value="NZ_JAMPKK010000030.1"/>
</dbReference>
<keyword evidence="2" id="KW-1185">Reference proteome</keyword>
<sequence length="84" mass="9404">MSIVISLSPEVEAQLREKAAQQGQDISVVAAQLLARILEWELQDSQEAVAGIQRGLDAFEAGRSRSFQEFAEEQRRKYNLPVDS</sequence>
<accession>A0ABV0JQD4</accession>
<name>A0ABV0JQD4_9CYAN</name>
<dbReference type="EMBL" id="JAMPKK010000030">
    <property type="protein sequence ID" value="MEP0865647.1"/>
    <property type="molecule type" value="Genomic_DNA"/>
</dbReference>
<proteinExistence type="predicted"/>
<evidence type="ECO:0008006" key="3">
    <source>
        <dbReference type="Google" id="ProtNLM"/>
    </source>
</evidence>
<reference evidence="1 2" key="1">
    <citation type="submission" date="2022-04" db="EMBL/GenBank/DDBJ databases">
        <title>Positive selection, recombination, and allopatry shape intraspecific diversity of widespread and dominant cyanobacteria.</title>
        <authorList>
            <person name="Wei J."/>
            <person name="Shu W."/>
            <person name="Hu C."/>
        </authorList>
    </citation>
    <scope>NUCLEOTIDE SEQUENCE [LARGE SCALE GENOMIC DNA]</scope>
    <source>
        <strain evidence="1 2">GB2-A5</strain>
    </source>
</reference>
<organism evidence="1 2">
    <name type="scientific">Funiculus sociatus GB2-A5</name>
    <dbReference type="NCBI Taxonomy" id="2933946"/>
    <lineage>
        <taxon>Bacteria</taxon>
        <taxon>Bacillati</taxon>
        <taxon>Cyanobacteriota</taxon>
        <taxon>Cyanophyceae</taxon>
        <taxon>Coleofasciculales</taxon>
        <taxon>Coleofasciculaceae</taxon>
        <taxon>Funiculus</taxon>
    </lineage>
</organism>
<gene>
    <name evidence="1" type="ORF">NDI37_14350</name>
</gene>
<protein>
    <recommendedName>
        <fullName evidence="3">Ribbon-helix-helix protein CopG domain-containing protein</fullName>
    </recommendedName>
</protein>
<evidence type="ECO:0000313" key="1">
    <source>
        <dbReference type="EMBL" id="MEP0865647.1"/>
    </source>
</evidence>
<dbReference type="Proteomes" id="UP001442494">
    <property type="component" value="Unassembled WGS sequence"/>
</dbReference>
<evidence type="ECO:0000313" key="2">
    <source>
        <dbReference type="Proteomes" id="UP001442494"/>
    </source>
</evidence>